<protein>
    <submittedName>
        <fullName evidence="2">Uncharacterized protein</fullName>
    </submittedName>
</protein>
<gene>
    <name evidence="2" type="ORF">LCGC14_2870740</name>
</gene>
<name>A0A0F8YPP0_9ZZZZ</name>
<evidence type="ECO:0000256" key="1">
    <source>
        <dbReference type="SAM" id="Phobius"/>
    </source>
</evidence>
<keyword evidence="1" id="KW-0472">Membrane</keyword>
<feature type="transmembrane region" description="Helical" evidence="1">
    <location>
        <begin position="20"/>
        <end position="42"/>
    </location>
</feature>
<dbReference type="EMBL" id="LAZR01055725">
    <property type="protein sequence ID" value="KKK75735.1"/>
    <property type="molecule type" value="Genomic_DNA"/>
</dbReference>
<reference evidence="2" key="1">
    <citation type="journal article" date="2015" name="Nature">
        <title>Complex archaea that bridge the gap between prokaryotes and eukaryotes.</title>
        <authorList>
            <person name="Spang A."/>
            <person name="Saw J.H."/>
            <person name="Jorgensen S.L."/>
            <person name="Zaremba-Niedzwiedzka K."/>
            <person name="Martijn J."/>
            <person name="Lind A.E."/>
            <person name="van Eijk R."/>
            <person name="Schleper C."/>
            <person name="Guy L."/>
            <person name="Ettema T.J."/>
        </authorList>
    </citation>
    <scope>NUCLEOTIDE SEQUENCE</scope>
</reference>
<dbReference type="AlphaFoldDB" id="A0A0F8YPP0"/>
<evidence type="ECO:0000313" key="2">
    <source>
        <dbReference type="EMBL" id="KKK75735.1"/>
    </source>
</evidence>
<keyword evidence="1" id="KW-1133">Transmembrane helix</keyword>
<organism evidence="2">
    <name type="scientific">marine sediment metagenome</name>
    <dbReference type="NCBI Taxonomy" id="412755"/>
    <lineage>
        <taxon>unclassified sequences</taxon>
        <taxon>metagenomes</taxon>
        <taxon>ecological metagenomes</taxon>
    </lineage>
</organism>
<proteinExistence type="predicted"/>
<keyword evidence="1" id="KW-0812">Transmembrane</keyword>
<sequence>MPEKEIILDLSKKIKLSNTIFVSIGSLLLSGIILLIQLLMFLSMNNWIWEPKAWLLLLNFFHSVRGGDIGNNNKLLQEVFEEFYKVIDKECIVKLKKKRDYYINKVTQLEKQLTKKIE</sequence>
<accession>A0A0F8YPP0</accession>
<comment type="caution">
    <text evidence="2">The sequence shown here is derived from an EMBL/GenBank/DDBJ whole genome shotgun (WGS) entry which is preliminary data.</text>
</comment>